<comment type="caution">
    <text evidence="1">The sequence shown here is derived from an EMBL/GenBank/DDBJ whole genome shotgun (WGS) entry which is preliminary data.</text>
</comment>
<keyword evidence="2" id="KW-1185">Reference proteome</keyword>
<proteinExistence type="predicted"/>
<reference evidence="1 2" key="1">
    <citation type="submission" date="2022-11" db="EMBL/GenBank/DDBJ databases">
        <title>Minimal conservation of predation-associated metabolite biosynthetic gene clusters underscores biosynthetic potential of Myxococcota including descriptions for ten novel species: Archangium lansinium sp. nov., Myxococcus landrumus sp. nov., Nannocystis bai.</title>
        <authorList>
            <person name="Ahearne A."/>
            <person name="Stevens C."/>
            <person name="Phillips K."/>
        </authorList>
    </citation>
    <scope>NUCLEOTIDE SEQUENCE [LARGE SCALE GENOMIC DNA]</scope>
    <source>
        <strain evidence="1 2">MIWBW</strain>
    </source>
</reference>
<dbReference type="Proteomes" id="UP001207654">
    <property type="component" value="Unassembled WGS sequence"/>
</dbReference>
<sequence length="252" mass="26951">MDAHSNKLSIIINAPALVSGDARPLAIVHGMERALPGLKLGWTLTEKGDIVALPDRDEWVVAGRTDGGFPFVCNDDDNYPMTLFGLENPNSLYAGGGPHFEVHGSLHLDAVGIAPAADVLKALGEAARAYWGDATPLGAGAEISRQTLDPRRKPGSPPRGLPALRFPDHIRSPEIPHRLGWLNYWSAATARAIGFPDTARDADLLSRSLRTATGGWVVRLTDAPLDLDNPAHLDALLRAYARFPVIGGRSAP</sequence>
<name>A0ABT4A062_9BACT</name>
<dbReference type="RefSeq" id="WP_267533917.1">
    <property type="nucleotide sequence ID" value="NZ_JAPNKA010000001.1"/>
</dbReference>
<dbReference type="EMBL" id="JAPNKA010000001">
    <property type="protein sequence ID" value="MCY1074966.1"/>
    <property type="molecule type" value="Genomic_DNA"/>
</dbReference>
<evidence type="ECO:0000313" key="1">
    <source>
        <dbReference type="EMBL" id="MCY1074966.1"/>
    </source>
</evidence>
<protein>
    <submittedName>
        <fullName evidence="1">DUF5953 family protein</fullName>
    </submittedName>
</protein>
<dbReference type="InterPro" id="IPR045997">
    <property type="entry name" value="DUF5953"/>
</dbReference>
<organism evidence="1 2">
    <name type="scientific">Archangium lansingense</name>
    <dbReference type="NCBI Taxonomy" id="2995310"/>
    <lineage>
        <taxon>Bacteria</taxon>
        <taxon>Pseudomonadati</taxon>
        <taxon>Myxococcota</taxon>
        <taxon>Myxococcia</taxon>
        <taxon>Myxococcales</taxon>
        <taxon>Cystobacterineae</taxon>
        <taxon>Archangiaceae</taxon>
        <taxon>Archangium</taxon>
    </lineage>
</organism>
<gene>
    <name evidence="1" type="ORF">OV287_10725</name>
</gene>
<evidence type="ECO:0000313" key="2">
    <source>
        <dbReference type="Proteomes" id="UP001207654"/>
    </source>
</evidence>
<accession>A0ABT4A062</accession>
<dbReference type="Pfam" id="PF19378">
    <property type="entry name" value="DUF5953"/>
    <property type="match status" value="1"/>
</dbReference>